<comment type="caution">
    <text evidence="2">The sequence shown here is derived from an EMBL/GenBank/DDBJ whole genome shotgun (WGS) entry which is preliminary data.</text>
</comment>
<name>A0ABD2YZZ7_9GENT</name>
<evidence type="ECO:0000256" key="1">
    <source>
        <dbReference type="SAM" id="MobiDB-lite"/>
    </source>
</evidence>
<dbReference type="EMBL" id="JBJUIK010000011">
    <property type="protein sequence ID" value="KAL3512841.1"/>
    <property type="molecule type" value="Genomic_DNA"/>
</dbReference>
<evidence type="ECO:0000313" key="2">
    <source>
        <dbReference type="EMBL" id="KAL3512841.1"/>
    </source>
</evidence>
<proteinExistence type="predicted"/>
<evidence type="ECO:0000313" key="3">
    <source>
        <dbReference type="Proteomes" id="UP001630127"/>
    </source>
</evidence>
<gene>
    <name evidence="2" type="ORF">ACH5RR_025558</name>
</gene>
<feature type="compositionally biased region" description="Basic and acidic residues" evidence="1">
    <location>
        <begin position="124"/>
        <end position="141"/>
    </location>
</feature>
<accession>A0ABD2YZZ7</accession>
<dbReference type="AlphaFoldDB" id="A0ABD2YZZ7"/>
<organism evidence="2 3">
    <name type="scientific">Cinchona calisaya</name>
    <dbReference type="NCBI Taxonomy" id="153742"/>
    <lineage>
        <taxon>Eukaryota</taxon>
        <taxon>Viridiplantae</taxon>
        <taxon>Streptophyta</taxon>
        <taxon>Embryophyta</taxon>
        <taxon>Tracheophyta</taxon>
        <taxon>Spermatophyta</taxon>
        <taxon>Magnoliopsida</taxon>
        <taxon>eudicotyledons</taxon>
        <taxon>Gunneridae</taxon>
        <taxon>Pentapetalae</taxon>
        <taxon>asterids</taxon>
        <taxon>lamiids</taxon>
        <taxon>Gentianales</taxon>
        <taxon>Rubiaceae</taxon>
        <taxon>Cinchonoideae</taxon>
        <taxon>Cinchoneae</taxon>
        <taxon>Cinchona</taxon>
    </lineage>
</organism>
<feature type="region of interest" description="Disordered" evidence="1">
    <location>
        <begin position="115"/>
        <end position="148"/>
    </location>
</feature>
<sequence>MVEELVDVFQKFDLSEKENGNIDLEMMDNSMSLEECKLSLVGIVKSDKVVNYTGVKNFATQDNNISKGLGGKNREIDEDRGKEGQAREWVKENCDMMTVETESISGQRTNSCCFGGSRSNAKKNKQDKNNQDGGNRSEEASSSRSSIGIDVEEFVAYKHQKKEIRMPMT</sequence>
<reference evidence="2 3" key="1">
    <citation type="submission" date="2024-11" db="EMBL/GenBank/DDBJ databases">
        <title>A near-complete genome assembly of Cinchona calisaya.</title>
        <authorList>
            <person name="Lian D.C."/>
            <person name="Zhao X.W."/>
            <person name="Wei L."/>
        </authorList>
    </citation>
    <scope>NUCLEOTIDE SEQUENCE [LARGE SCALE GENOMIC DNA]</scope>
    <source>
        <tissue evidence="2">Nenye</tissue>
    </source>
</reference>
<keyword evidence="3" id="KW-1185">Reference proteome</keyword>
<protein>
    <submittedName>
        <fullName evidence="2">Uncharacterized protein</fullName>
    </submittedName>
</protein>
<dbReference type="Proteomes" id="UP001630127">
    <property type="component" value="Unassembled WGS sequence"/>
</dbReference>